<name>A0AC34FP07_9BILA</name>
<dbReference type="WBParaSite" id="ES5_v2.g18744.t1">
    <property type="protein sequence ID" value="ES5_v2.g18744.t1"/>
    <property type="gene ID" value="ES5_v2.g18744"/>
</dbReference>
<sequence>MFSSDSNEQQDAIGHYYLLKSPTMIAVLPHNGIKYTATLTLKYEYFPGIPKILFECSPAFEKAVFFCQINDNDVMEEWTDEFQPNPEFEDEEEITIKKLSIFVNVVTTKCQAFEITPLKAPKNFGIAERLKDMWKNDPSVQCVIKCGNIEIKVIKPILAASSSVFNKMFENDMKEKSDISVEIIEFKPEIVEKMVEYCENDFIKEHKDFEEELFKIAHKYQIFDLMVIF</sequence>
<evidence type="ECO:0000313" key="1">
    <source>
        <dbReference type="Proteomes" id="UP000887579"/>
    </source>
</evidence>
<protein>
    <submittedName>
        <fullName evidence="2">BTB domain-containing protein</fullName>
    </submittedName>
</protein>
<organism evidence="1 2">
    <name type="scientific">Panagrolaimus sp. ES5</name>
    <dbReference type="NCBI Taxonomy" id="591445"/>
    <lineage>
        <taxon>Eukaryota</taxon>
        <taxon>Metazoa</taxon>
        <taxon>Ecdysozoa</taxon>
        <taxon>Nematoda</taxon>
        <taxon>Chromadorea</taxon>
        <taxon>Rhabditida</taxon>
        <taxon>Tylenchina</taxon>
        <taxon>Panagrolaimomorpha</taxon>
        <taxon>Panagrolaimoidea</taxon>
        <taxon>Panagrolaimidae</taxon>
        <taxon>Panagrolaimus</taxon>
    </lineage>
</organism>
<dbReference type="Proteomes" id="UP000887579">
    <property type="component" value="Unplaced"/>
</dbReference>
<accession>A0AC34FP07</accession>
<evidence type="ECO:0000313" key="2">
    <source>
        <dbReference type="WBParaSite" id="ES5_v2.g18744.t1"/>
    </source>
</evidence>
<reference evidence="2" key="1">
    <citation type="submission" date="2022-11" db="UniProtKB">
        <authorList>
            <consortium name="WormBaseParasite"/>
        </authorList>
    </citation>
    <scope>IDENTIFICATION</scope>
</reference>
<proteinExistence type="predicted"/>